<evidence type="ECO:0000313" key="2">
    <source>
        <dbReference type="EMBL" id="MBD3867557.1"/>
    </source>
</evidence>
<reference evidence="2 3" key="1">
    <citation type="submission" date="2020-08" db="EMBL/GenBank/DDBJ databases">
        <title>Acidobacteriota in marine sediments use diverse sulfur dissimilation pathways.</title>
        <authorList>
            <person name="Wasmund K."/>
        </authorList>
    </citation>
    <scope>NUCLEOTIDE SEQUENCE [LARGE SCALE GENOMIC DNA]</scope>
    <source>
        <strain evidence="2">MAG AM4</strain>
    </source>
</reference>
<protein>
    <recommendedName>
        <fullName evidence="1">Polysaccharide pyruvyl transferase domain-containing protein</fullName>
    </recommendedName>
</protein>
<organism evidence="2 3">
    <name type="scientific">Candidatus Polarisedimenticola svalbardensis</name>
    <dbReference type="NCBI Taxonomy" id="2886004"/>
    <lineage>
        <taxon>Bacteria</taxon>
        <taxon>Pseudomonadati</taxon>
        <taxon>Acidobacteriota</taxon>
        <taxon>Candidatus Polarisedimenticolia</taxon>
        <taxon>Candidatus Polarisedimenticolales</taxon>
        <taxon>Candidatus Polarisedimenticolaceae</taxon>
        <taxon>Candidatus Polarisedimenticola</taxon>
    </lineage>
</organism>
<evidence type="ECO:0000313" key="3">
    <source>
        <dbReference type="Proteomes" id="UP000648239"/>
    </source>
</evidence>
<dbReference type="Pfam" id="PF04230">
    <property type="entry name" value="PS_pyruv_trans"/>
    <property type="match status" value="1"/>
</dbReference>
<proteinExistence type="predicted"/>
<name>A0A8J7CCK6_9BACT</name>
<evidence type="ECO:0000259" key="1">
    <source>
        <dbReference type="Pfam" id="PF04230"/>
    </source>
</evidence>
<dbReference type="Proteomes" id="UP000648239">
    <property type="component" value="Unassembled WGS sequence"/>
</dbReference>
<sequence>MTLEQDLQRFSGKEVYVLLNSGNAGDGLIHEGGRRLFRKLGIRTREFLYPADVEGETLLIYGCGGFGGVSTRRVGESRHYIPRFREIIILPSSFDTGRSEVATFLGELPSNVTVYSREKISHAMAREVMTFPDNLRLDQDLAFHCDYRSWAANPGTGTLVCFRTDAETARKTLPPATIDVSRFGDKHDSWPLLYTVSRFAEVHTDRMHVGIVAAMTGKKTFLFDNSYHKIRAVYEHSLSGMEHVRYMGQESPTASPSAGSRFRMRLIHVLMRLRKPLVRAIYHLPRRRLRSSSPPVTS</sequence>
<feature type="domain" description="Polysaccharide pyruvyl transferase" evidence="1">
    <location>
        <begin position="23"/>
        <end position="227"/>
    </location>
</feature>
<dbReference type="AlphaFoldDB" id="A0A8J7CCK6"/>
<accession>A0A8J7CCK6</accession>
<dbReference type="EMBL" id="JACXWD010000012">
    <property type="protein sequence ID" value="MBD3867557.1"/>
    <property type="molecule type" value="Genomic_DNA"/>
</dbReference>
<dbReference type="InterPro" id="IPR007345">
    <property type="entry name" value="Polysacch_pyruvyl_Trfase"/>
</dbReference>
<comment type="caution">
    <text evidence="2">The sequence shown here is derived from an EMBL/GenBank/DDBJ whole genome shotgun (WGS) entry which is preliminary data.</text>
</comment>
<gene>
    <name evidence="2" type="ORF">IFK94_05480</name>
</gene>